<proteinExistence type="predicted"/>
<dbReference type="Proteomes" id="UP000555828">
    <property type="component" value="Unassembled WGS sequence"/>
</dbReference>
<organism evidence="1 2">
    <name type="scientific">Thermosipho japonicus</name>
    <dbReference type="NCBI Taxonomy" id="90323"/>
    <lineage>
        <taxon>Bacteria</taxon>
        <taxon>Thermotogati</taxon>
        <taxon>Thermotogota</taxon>
        <taxon>Thermotogae</taxon>
        <taxon>Thermotogales</taxon>
        <taxon>Fervidobacteriaceae</taxon>
        <taxon>Thermosipho</taxon>
    </lineage>
</organism>
<accession>A0A841GRD1</accession>
<sequence>MLKQKFIIFLLLLSSIYFSEFIFYSSKNFENNFENKFSINIMYSFYNWSNDFVIFHGDGNGYPTNPSENVFYLFEKVKPFLEISLFYNFQNLVLYTNIPFQKEIISKVKDPSTNFFLVDGKPTFDMNGPENFLLGYISDNIFIGIGRFPLHWGDSKFPISISNTTFQDNITFSTKNNFFKYTYHLISSYPLLSSYEQEVQRNYFEKHTPSTNFFEPVKTIAAHRFDFFIDNFRFGIGEINVVGGKFPDIIDINPLMFFHNTYGEGYSNVLSSIDFNVKVSNISIYGEFCLDDINGPTEVGSNYKPDAYGYNFGMSLDYKTFNVWIEYDFTSEWMYITNYLPYLRVNVRHFYIDNNSFPSRSLMDYPLGFKYGPDATMLSLGFSFSKNDFKISTEYNFLVKGMVIDDRSSKIRWKWFWDSWSGNVNPTPESSVINTYDQVYNIFSLEIDYKFLSLKSLFVDKKYFISLQVKF</sequence>
<name>A0A841GRD1_9BACT</name>
<gene>
    <name evidence="1" type="ORF">HNP65_000891</name>
</gene>
<dbReference type="RefSeq" id="WP_184619131.1">
    <property type="nucleotide sequence ID" value="NZ_JACHEX010000002.1"/>
</dbReference>
<evidence type="ECO:0000313" key="1">
    <source>
        <dbReference type="EMBL" id="MBB6062453.1"/>
    </source>
</evidence>
<keyword evidence="2" id="KW-1185">Reference proteome</keyword>
<protein>
    <submittedName>
        <fullName evidence="1">Uncharacterized protein</fullName>
    </submittedName>
</protein>
<comment type="caution">
    <text evidence="1">The sequence shown here is derived from an EMBL/GenBank/DDBJ whole genome shotgun (WGS) entry which is preliminary data.</text>
</comment>
<reference evidence="1 2" key="1">
    <citation type="submission" date="2020-08" db="EMBL/GenBank/DDBJ databases">
        <title>Genomic Encyclopedia of Type Strains, Phase IV (KMG-IV): sequencing the most valuable type-strain genomes for metagenomic binning, comparative biology and taxonomic classification.</title>
        <authorList>
            <person name="Goeker M."/>
        </authorList>
    </citation>
    <scope>NUCLEOTIDE SEQUENCE [LARGE SCALE GENOMIC DNA]</scope>
    <source>
        <strain evidence="1 2">DSM 13481</strain>
    </source>
</reference>
<dbReference type="AlphaFoldDB" id="A0A841GRD1"/>
<dbReference type="EMBL" id="JACHEX010000002">
    <property type="protein sequence ID" value="MBB6062453.1"/>
    <property type="molecule type" value="Genomic_DNA"/>
</dbReference>
<evidence type="ECO:0000313" key="2">
    <source>
        <dbReference type="Proteomes" id="UP000555828"/>
    </source>
</evidence>